<organism evidence="1 2">
    <name type="scientific">Smallanthus sonchifolius</name>
    <dbReference type="NCBI Taxonomy" id="185202"/>
    <lineage>
        <taxon>Eukaryota</taxon>
        <taxon>Viridiplantae</taxon>
        <taxon>Streptophyta</taxon>
        <taxon>Embryophyta</taxon>
        <taxon>Tracheophyta</taxon>
        <taxon>Spermatophyta</taxon>
        <taxon>Magnoliopsida</taxon>
        <taxon>eudicotyledons</taxon>
        <taxon>Gunneridae</taxon>
        <taxon>Pentapetalae</taxon>
        <taxon>asterids</taxon>
        <taxon>campanulids</taxon>
        <taxon>Asterales</taxon>
        <taxon>Asteraceae</taxon>
        <taxon>Asteroideae</taxon>
        <taxon>Heliantheae alliance</taxon>
        <taxon>Millerieae</taxon>
        <taxon>Smallanthus</taxon>
    </lineage>
</organism>
<protein>
    <submittedName>
        <fullName evidence="1">Uncharacterized protein</fullName>
    </submittedName>
</protein>
<reference evidence="2" key="1">
    <citation type="journal article" date="2022" name="Mol. Ecol. Resour.">
        <title>The genomes of chicory, endive, great burdock and yacon provide insights into Asteraceae palaeo-polyploidization history and plant inulin production.</title>
        <authorList>
            <person name="Fan W."/>
            <person name="Wang S."/>
            <person name="Wang H."/>
            <person name="Wang A."/>
            <person name="Jiang F."/>
            <person name="Liu H."/>
            <person name="Zhao H."/>
            <person name="Xu D."/>
            <person name="Zhang Y."/>
        </authorList>
    </citation>
    <scope>NUCLEOTIDE SEQUENCE [LARGE SCALE GENOMIC DNA]</scope>
    <source>
        <strain evidence="2">cv. Yunnan</strain>
    </source>
</reference>
<dbReference type="Proteomes" id="UP001056120">
    <property type="component" value="Linkage Group LG18"/>
</dbReference>
<accession>A0ACB9EBQ8</accession>
<evidence type="ECO:0000313" key="1">
    <source>
        <dbReference type="EMBL" id="KAI3756033.1"/>
    </source>
</evidence>
<comment type="caution">
    <text evidence="1">The sequence shown here is derived from an EMBL/GenBank/DDBJ whole genome shotgun (WGS) entry which is preliminary data.</text>
</comment>
<keyword evidence="2" id="KW-1185">Reference proteome</keyword>
<evidence type="ECO:0000313" key="2">
    <source>
        <dbReference type="Proteomes" id="UP001056120"/>
    </source>
</evidence>
<sequence length="1279" mass="144579">MTTATMTGQQEMEKAIRDNAMSIDRIDLNVQGLEANTHAISANVQTMATNIEENGLAVAQMQLQIQAVLDRLATMGNAHHRGPDVQFAVINLDGKALQWHQGYLRSNNLTIEDVSWDEYVRSAIARFSVHLLEDAMEELKNLHQTGTLQDYCDAFDALLNKPKTLREAYACAKQQEFVHATLFGSASNKKGPYNFTPSSTFKSAVTSFKPPPTMNANGLPLLPTPLNAQPVRNTRRLSTKEMAEKRERGMQLFNIELIFGDEPSIDVDPVPNGVLPDPHISIHALTGIPSYSTMEITGSMGTRKLHILIDSWSTHNFIDASLATKLQCALQTVTPMKVTVANGNQLDCSHKCTDFKWMMQGVWFSADVLLIPLENYDMVLGVQWFALLGDINWNFAKLTMQFTLQGKVYTLKGTDSNDVFQVPTSLPPSRPYDHQIVLNNEGQTINLKSYRYQSLQKDVIEKMTPELLDSGVIRNSKSPFAAPVVLVKKKDGTWRMCVDYRQLNEATLKNRFPIPLIDELLEELGGATVFSKLDLRSGYHQIRMYEPDIPKTAFRTHQGLFEFLVMPFGLTNAPATFQALMNHTFKHCLRKFVLVFFDDILVYSKDLPRHLIHLQEVLETMRLQQLYAKRSKCSFGGQQVEYLGHIITKAGVSSDPSKIEAVVQWPIPTTLKQLRGFLGLSGYYRRFIQSYGVIAKPLTELLKKNGFKWSDSTKMAFQQLKHALSSAPVLALPDLTQTFVVETDASAMGIGAVLMQTHHPLAFISMALSPRQHVFSVYDKELLAILLAIKQWHYYLIVGHFIIKTDQKSLKHLLEQKITTPLQHSWMVKLMHYDFEIQYKKGVENVAADALSGLQSSALFELLVTLVHFHLVQGLLKRKGKLVVGNDDVLRLDIIHQCHDSYLGGHSGFHATLQRLKSMFYCWKGQNKTVREVVRQCHVCQQAKYETVASPGLIQPLPIPTCVFSDISMDFITGLPKSKGKNVILVVVDRLTKYAHFMVLTQPVSAADVAQAAGNLIGYVNCLPPTDGWANTNYHWLSLAEWWYNTNYHSSLKSTPFQALYGFPPPIHVPYVHRDTNVEALDGEMCSKEEAITILRQTLHMGQNRLRQHANKHRSDRVFKEGSWVYLKLRPYIQSSLRMVGYNKFSPRYYGPYLMVQRIGEAAYKLDLPPDAQLHPVFHVSLLKQAGTRAPASITPIPKIPRVYDQMPEPRWVISMGSCANGGGYYHYSYSVVRGCDRIVPVDIYVPGCPPTAEALLYGLLQLQKKINRRKDFLHRWTK</sequence>
<reference evidence="1 2" key="2">
    <citation type="journal article" date="2022" name="Mol. Ecol. Resour.">
        <title>The genomes of chicory, endive, great burdock and yacon provide insights into Asteraceae paleo-polyploidization history and plant inulin production.</title>
        <authorList>
            <person name="Fan W."/>
            <person name="Wang S."/>
            <person name="Wang H."/>
            <person name="Wang A."/>
            <person name="Jiang F."/>
            <person name="Liu H."/>
            <person name="Zhao H."/>
            <person name="Xu D."/>
            <person name="Zhang Y."/>
        </authorList>
    </citation>
    <scope>NUCLEOTIDE SEQUENCE [LARGE SCALE GENOMIC DNA]</scope>
    <source>
        <strain evidence="2">cv. Yunnan</strain>
        <tissue evidence="1">Leaves</tissue>
    </source>
</reference>
<proteinExistence type="predicted"/>
<dbReference type="EMBL" id="CM042035">
    <property type="protein sequence ID" value="KAI3756033.1"/>
    <property type="molecule type" value="Genomic_DNA"/>
</dbReference>
<name>A0ACB9EBQ8_9ASTR</name>
<gene>
    <name evidence="1" type="ORF">L1987_55845</name>
</gene>